<dbReference type="Proteomes" id="UP000261812">
    <property type="component" value="Chromosome"/>
</dbReference>
<feature type="active site" description="Acyl-thioester intermediate" evidence="5 7">
    <location>
        <position position="174"/>
    </location>
</feature>
<dbReference type="InterPro" id="IPR020605">
    <property type="entry name" value="Octanoyltransferase_CS"/>
</dbReference>
<feature type="binding site" evidence="5 8">
    <location>
        <begin position="76"/>
        <end position="83"/>
    </location>
    <ligand>
        <name>substrate</name>
    </ligand>
</feature>
<dbReference type="GO" id="GO:0005737">
    <property type="term" value="C:cytoplasm"/>
    <property type="evidence" value="ECO:0007669"/>
    <property type="project" value="UniProtKB-SubCell"/>
</dbReference>
<evidence type="ECO:0000256" key="9">
    <source>
        <dbReference type="PIRSR" id="PIRSR016262-3"/>
    </source>
</evidence>
<dbReference type="GO" id="GO:0009249">
    <property type="term" value="P:protein lipoylation"/>
    <property type="evidence" value="ECO:0007669"/>
    <property type="project" value="InterPro"/>
</dbReference>
<dbReference type="NCBIfam" id="NF010925">
    <property type="entry name" value="PRK14345.1"/>
    <property type="match status" value="1"/>
</dbReference>
<dbReference type="KEGG" id="tsq:D3A95_03835"/>
<dbReference type="InterPro" id="IPR000544">
    <property type="entry name" value="Octanoyltransferase"/>
</dbReference>
<dbReference type="GO" id="GO:0033819">
    <property type="term" value="F:lipoyl(octanoyl) transferase activity"/>
    <property type="evidence" value="ECO:0007669"/>
    <property type="project" value="UniProtKB-EC"/>
</dbReference>
<reference evidence="12" key="1">
    <citation type="submission" date="2018-09" db="EMBL/GenBank/DDBJ databases">
        <title>Complete genome sequence of thermophilic cyanobacteria strain Thermosynechococcus elongatus PKUAC-SCTE542.</title>
        <authorList>
            <person name="Liang Y."/>
            <person name="Tang J."/>
            <person name="Daroch M."/>
        </authorList>
    </citation>
    <scope>NUCLEOTIDE SEQUENCE [LARGE SCALE GENOMIC DNA]</scope>
    <source>
        <strain evidence="12">E542</strain>
    </source>
</reference>
<keyword evidence="5" id="KW-0963">Cytoplasm</keyword>
<dbReference type="HAMAP" id="MF_00013">
    <property type="entry name" value="LipB"/>
    <property type="match status" value="1"/>
</dbReference>
<dbReference type="NCBIfam" id="TIGR00214">
    <property type="entry name" value="lipB"/>
    <property type="match status" value="1"/>
</dbReference>
<keyword evidence="3 5" id="KW-0012">Acyltransferase</keyword>
<comment type="similarity">
    <text evidence="5 6">Belongs to the LipB family.</text>
</comment>
<dbReference type="InterPro" id="IPR045864">
    <property type="entry name" value="aa-tRNA-synth_II/BPL/LPL"/>
</dbReference>
<comment type="catalytic activity">
    <reaction evidence="5 6">
        <text>octanoyl-[ACP] + L-lysyl-[protein] = N(6)-octanoyl-L-lysyl-[protein] + holo-[ACP] + H(+)</text>
        <dbReference type="Rhea" id="RHEA:17665"/>
        <dbReference type="Rhea" id="RHEA-COMP:9636"/>
        <dbReference type="Rhea" id="RHEA-COMP:9685"/>
        <dbReference type="Rhea" id="RHEA-COMP:9752"/>
        <dbReference type="Rhea" id="RHEA-COMP:9928"/>
        <dbReference type="ChEBI" id="CHEBI:15378"/>
        <dbReference type="ChEBI" id="CHEBI:29969"/>
        <dbReference type="ChEBI" id="CHEBI:64479"/>
        <dbReference type="ChEBI" id="CHEBI:78463"/>
        <dbReference type="ChEBI" id="CHEBI:78809"/>
        <dbReference type="EC" id="2.3.1.181"/>
    </reaction>
</comment>
<dbReference type="RefSeq" id="WP_181496326.1">
    <property type="nucleotide sequence ID" value="NZ_CP032152.1"/>
</dbReference>
<dbReference type="CDD" id="cd16444">
    <property type="entry name" value="LipB"/>
    <property type="match status" value="1"/>
</dbReference>
<feature type="binding site" evidence="5 8">
    <location>
        <begin position="156"/>
        <end position="158"/>
    </location>
    <ligand>
        <name>substrate</name>
    </ligand>
</feature>
<evidence type="ECO:0000259" key="10">
    <source>
        <dbReference type="PROSITE" id="PS51733"/>
    </source>
</evidence>
<dbReference type="UniPathway" id="UPA00538">
    <property type="reaction ID" value="UER00592"/>
</dbReference>
<protein>
    <recommendedName>
        <fullName evidence="5 6">Octanoyltransferase</fullName>
        <ecNumber evidence="5 6">2.3.1.181</ecNumber>
    </recommendedName>
    <alternativeName>
        <fullName evidence="5">Lipoate-protein ligase B</fullName>
    </alternativeName>
    <alternativeName>
        <fullName evidence="5">Lipoyl/octanoyl transferase</fullName>
    </alternativeName>
    <alternativeName>
        <fullName evidence="5">Octanoyl-[acyl-carrier-protein]-protein N-octanoyltransferase</fullName>
    </alternativeName>
</protein>
<feature type="binding site" evidence="5 8">
    <location>
        <begin position="143"/>
        <end position="145"/>
    </location>
    <ligand>
        <name>substrate</name>
    </ligand>
</feature>
<proteinExistence type="inferred from homology"/>
<dbReference type="PIRSF" id="PIRSF016262">
    <property type="entry name" value="LPLase"/>
    <property type="match status" value="1"/>
</dbReference>
<evidence type="ECO:0000313" key="12">
    <source>
        <dbReference type="Proteomes" id="UP000261812"/>
    </source>
</evidence>
<evidence type="ECO:0000256" key="2">
    <source>
        <dbReference type="ARBA" id="ARBA00022679"/>
    </source>
</evidence>
<evidence type="ECO:0000313" key="11">
    <source>
        <dbReference type="EMBL" id="AXY67571.1"/>
    </source>
</evidence>
<sequence>MKTALGWHCALGIIPYRDAWRWQQQLVAERCHDPTARDVLLTLEHPPIYTLGQGATTAHIHFDPVATGIEVLRIERGGDVTYHCPGQLVAYPILNLRRHRCDLHWYLHQLEEVVIQTLGHYGLKGERVAGLTGVWVEGYKVAAIGIKVTRWITFHGIALNVVNDLKGFGRIVPCGIGDRPVGNLRQFCADIDLEDVRQQFVAAFGRVFALEFAPKALADLLIPVSS</sequence>
<feature type="site" description="Lowers pKa of active site Cys" evidence="5 9">
    <location>
        <position position="140"/>
    </location>
</feature>
<dbReference type="InterPro" id="IPR004143">
    <property type="entry name" value="BPL_LPL_catalytic"/>
</dbReference>
<comment type="subcellular location">
    <subcellularLocation>
        <location evidence="5">Cytoplasm</location>
    </subcellularLocation>
</comment>
<evidence type="ECO:0000256" key="5">
    <source>
        <dbReference type="HAMAP-Rule" id="MF_00013"/>
    </source>
</evidence>
<evidence type="ECO:0000256" key="4">
    <source>
        <dbReference type="ARBA" id="ARBA00024732"/>
    </source>
</evidence>
<gene>
    <name evidence="5 11" type="primary">lipB</name>
    <name evidence="11" type="ORF">D3A95_03835</name>
</gene>
<dbReference type="EMBL" id="CP032152">
    <property type="protein sequence ID" value="AXY67571.1"/>
    <property type="molecule type" value="Genomic_DNA"/>
</dbReference>
<evidence type="ECO:0000256" key="6">
    <source>
        <dbReference type="PIRNR" id="PIRNR016262"/>
    </source>
</evidence>
<evidence type="ECO:0000256" key="1">
    <source>
        <dbReference type="ARBA" id="ARBA00004821"/>
    </source>
</evidence>
<dbReference type="PROSITE" id="PS51733">
    <property type="entry name" value="BPL_LPL_CATALYTIC"/>
    <property type="match status" value="1"/>
</dbReference>
<dbReference type="Pfam" id="PF21948">
    <property type="entry name" value="LplA-B_cat"/>
    <property type="match status" value="1"/>
</dbReference>
<keyword evidence="2 5" id="KW-0808">Transferase</keyword>
<comment type="miscellaneous">
    <text evidence="5">In the reaction, the free carboxyl group of octanoic acid is attached via an amide linkage to the epsilon-amino group of a specific lysine residue of lipoyl domains of lipoate-dependent enzymes.</text>
</comment>
<name>A0A3B7MDU0_9CYAN</name>
<dbReference type="SUPFAM" id="SSF55681">
    <property type="entry name" value="Class II aaRS and biotin synthetases"/>
    <property type="match status" value="1"/>
</dbReference>
<dbReference type="PANTHER" id="PTHR10993">
    <property type="entry name" value="OCTANOYLTRANSFERASE"/>
    <property type="match status" value="1"/>
</dbReference>
<comment type="pathway">
    <text evidence="1 5 6">Protein modification; protein lipoylation via endogenous pathway; protein N(6)-(lipoyl)lysine from octanoyl-[acyl-carrier-protein]: step 1/2.</text>
</comment>
<accession>A0A3B7MDU0</accession>
<dbReference type="PANTHER" id="PTHR10993:SF7">
    <property type="entry name" value="LIPOYLTRANSFERASE 2, MITOCHONDRIAL-RELATED"/>
    <property type="match status" value="1"/>
</dbReference>
<dbReference type="AlphaFoldDB" id="A0A3B7MDU0"/>
<evidence type="ECO:0000256" key="8">
    <source>
        <dbReference type="PIRSR" id="PIRSR016262-2"/>
    </source>
</evidence>
<dbReference type="PROSITE" id="PS01313">
    <property type="entry name" value="LIPB"/>
    <property type="match status" value="1"/>
</dbReference>
<evidence type="ECO:0000256" key="7">
    <source>
        <dbReference type="PIRSR" id="PIRSR016262-1"/>
    </source>
</evidence>
<organism evidence="11 12">
    <name type="scientific">Thermosynechococcus sichuanensis E542</name>
    <dbReference type="NCBI Taxonomy" id="2016101"/>
    <lineage>
        <taxon>Bacteria</taxon>
        <taxon>Bacillati</taxon>
        <taxon>Cyanobacteriota</taxon>
        <taxon>Cyanophyceae</taxon>
        <taxon>Acaryochloridales</taxon>
        <taxon>Thermosynechococcaceae</taxon>
        <taxon>Thermosynechococcus</taxon>
        <taxon>Thermosynechococcus sichuanensis</taxon>
    </lineage>
</organism>
<dbReference type="EC" id="2.3.1.181" evidence="5 6"/>
<dbReference type="Gene3D" id="3.30.930.10">
    <property type="entry name" value="Bira Bifunctional Protein, Domain 2"/>
    <property type="match status" value="1"/>
</dbReference>
<comment type="function">
    <text evidence="4 5 6">Catalyzes the transfer of endogenously produced octanoic acid from octanoyl-acyl-carrier-protein onto the lipoyl domains of lipoate-dependent enzymes. Lipoyl-ACP can also act as a substrate although octanoyl-ACP is likely to be the physiological substrate.</text>
</comment>
<feature type="domain" description="BPL/LPL catalytic" evidence="10">
    <location>
        <begin position="34"/>
        <end position="212"/>
    </location>
</feature>
<keyword evidence="12" id="KW-1185">Reference proteome</keyword>
<evidence type="ECO:0000256" key="3">
    <source>
        <dbReference type="ARBA" id="ARBA00023315"/>
    </source>
</evidence>